<feature type="domain" description="Glycoamylase-like" evidence="3">
    <location>
        <begin position="438"/>
        <end position="650"/>
    </location>
</feature>
<evidence type="ECO:0000259" key="3">
    <source>
        <dbReference type="Pfam" id="PF10091"/>
    </source>
</evidence>
<keyword evidence="6" id="KW-1185">Reference proteome</keyword>
<gene>
    <name evidence="5" type="ORF">SAMN05661096_03660</name>
</gene>
<organism evidence="5 6">
    <name type="scientific">Marivirga sericea</name>
    <dbReference type="NCBI Taxonomy" id="1028"/>
    <lineage>
        <taxon>Bacteria</taxon>
        <taxon>Pseudomonadati</taxon>
        <taxon>Bacteroidota</taxon>
        <taxon>Cytophagia</taxon>
        <taxon>Cytophagales</taxon>
        <taxon>Marivirgaceae</taxon>
        <taxon>Marivirga</taxon>
    </lineage>
</organism>
<keyword evidence="1 2" id="KW-0732">Signal</keyword>
<evidence type="ECO:0008006" key="7">
    <source>
        <dbReference type="Google" id="ProtNLM"/>
    </source>
</evidence>
<protein>
    <recommendedName>
        <fullName evidence="7">Glycoamylase-like domain-containing protein</fullName>
    </recommendedName>
</protein>
<accession>A0A1X7LAD2</accession>
<feature type="chain" id="PRO_5012959668" description="Glycoamylase-like domain-containing protein" evidence="2">
    <location>
        <begin position="24"/>
        <end position="664"/>
    </location>
</feature>
<feature type="signal peptide" evidence="2">
    <location>
        <begin position="1"/>
        <end position="23"/>
    </location>
</feature>
<evidence type="ECO:0000259" key="4">
    <source>
        <dbReference type="Pfam" id="PF13205"/>
    </source>
</evidence>
<dbReference type="Proteomes" id="UP000193804">
    <property type="component" value="Unassembled WGS sequence"/>
</dbReference>
<dbReference type="Gene3D" id="1.50.10.140">
    <property type="match status" value="1"/>
</dbReference>
<proteinExistence type="predicted"/>
<dbReference type="Pfam" id="PF13205">
    <property type="entry name" value="Big_5"/>
    <property type="match status" value="1"/>
</dbReference>
<dbReference type="RefSeq" id="WP_085518789.1">
    <property type="nucleotide sequence ID" value="NZ_FXAW01000009.1"/>
</dbReference>
<dbReference type="PROSITE" id="PS51257">
    <property type="entry name" value="PROKAR_LIPOPROTEIN"/>
    <property type="match status" value="1"/>
</dbReference>
<evidence type="ECO:0000313" key="5">
    <source>
        <dbReference type="EMBL" id="SMG50353.1"/>
    </source>
</evidence>
<dbReference type="EMBL" id="FXAW01000009">
    <property type="protein sequence ID" value="SMG50353.1"/>
    <property type="molecule type" value="Genomic_DNA"/>
</dbReference>
<feature type="domain" description="SbsA Ig-like" evidence="4">
    <location>
        <begin position="61"/>
        <end position="124"/>
    </location>
</feature>
<name>A0A1X7LAD2_9BACT</name>
<evidence type="ECO:0000256" key="2">
    <source>
        <dbReference type="SAM" id="SignalP"/>
    </source>
</evidence>
<dbReference type="OrthoDB" id="5937621at2"/>
<dbReference type="STRING" id="1028.SAMN05661096_03660"/>
<evidence type="ECO:0000313" key="6">
    <source>
        <dbReference type="Proteomes" id="UP000193804"/>
    </source>
</evidence>
<evidence type="ECO:0000256" key="1">
    <source>
        <dbReference type="ARBA" id="ARBA00022729"/>
    </source>
</evidence>
<sequence>MIKSPKYFLYALLTFLTAASLYSCQENTEQEPDEQGLLQLRSIRIGALDLTEAEITEDAPFDKGLVIEFNDPLDRKSAEESISISADEGNVVLNFSYLNDDNSISALPEDNFQTNTVYTVSIDPLLSVNNKEFPGGTYQFKTQQGEFKLISAEVDGISLQNTNRTDNISLNPEIILAFDQTLNPNTDFDDYILLINKGARLPLNFNLSEDKKTLQIQSQEEARDLVRYNFSISNNLPSENEFQFSGFEKAFYTQLDSTYKFDEISDEALLTKIQEQTFKYFWNFAHPNSGLARERNTSGDLVTIGGSGFGVMAIIVGIERGFITRQEGIDRFEKIVNFLTEADRFHGVWPHWMNGNTGSTIAFSELDDGADLVETAFMIQGLLAARQYLNESNSQELAIINQITTLWEEVEWDWFTKGGEDVLYWHWSPENEWAMNLPIRGWNESLIIYVLAASSPTHPIEKSVYDAGWARNGGIINGSSSYDIVMPLGENRGGPLFFAHYSFLGLDPRNLQDQYANYWEQNQAHSLINQAYCIDNPNNFVGYGEASWGLTASDNQEGYSAHSPGNDLGVITPTAAISSIPYTPEESMKAIKHFYYLLGDRLWGDYGFYDAFNVTLDWYADSYLAIDQGPIITMIENHRTALIWDIFMQDPEVQNGLMDLGFTY</sequence>
<dbReference type="AlphaFoldDB" id="A0A1X7LAD2"/>
<reference evidence="6" key="1">
    <citation type="submission" date="2017-04" db="EMBL/GenBank/DDBJ databases">
        <authorList>
            <person name="Varghese N."/>
            <person name="Submissions S."/>
        </authorList>
    </citation>
    <scope>NUCLEOTIDE SEQUENCE [LARGE SCALE GENOMIC DNA]</scope>
    <source>
        <strain evidence="6">DSM 4125</strain>
    </source>
</reference>
<dbReference type="InterPro" id="IPR019282">
    <property type="entry name" value="Glycoamylase-like_cons_dom"/>
</dbReference>
<dbReference type="Pfam" id="PF10091">
    <property type="entry name" value="Glycoamylase"/>
    <property type="match status" value="1"/>
</dbReference>
<dbReference type="InterPro" id="IPR032812">
    <property type="entry name" value="SbsA_Ig"/>
</dbReference>